<dbReference type="Pfam" id="PF01585">
    <property type="entry name" value="G-patch"/>
    <property type="match status" value="1"/>
</dbReference>
<dbReference type="InterPro" id="IPR051189">
    <property type="entry name" value="Splicing_assoc_domain"/>
</dbReference>
<comment type="similarity">
    <text evidence="3">Belongs to the SQS1 family.</text>
</comment>
<evidence type="ECO:0000256" key="8">
    <source>
        <dbReference type="ARBA" id="ARBA00023242"/>
    </source>
</evidence>
<evidence type="ECO:0000313" key="12">
    <source>
        <dbReference type="EMBL" id="SPQ25898.1"/>
    </source>
</evidence>
<dbReference type="CDD" id="cd02646">
    <property type="entry name" value="R3H_G-patch"/>
    <property type="match status" value="1"/>
</dbReference>
<dbReference type="SUPFAM" id="SSF82708">
    <property type="entry name" value="R3H domain"/>
    <property type="match status" value="1"/>
</dbReference>
<evidence type="ECO:0000313" key="13">
    <source>
        <dbReference type="Proteomes" id="UP000289323"/>
    </source>
</evidence>
<comment type="subcellular location">
    <subcellularLocation>
        <location evidence="2">Cytoplasm</location>
    </subcellularLocation>
    <subcellularLocation>
        <location evidence="1">Nucleus</location>
    </subcellularLocation>
</comment>
<keyword evidence="6" id="KW-0507">mRNA processing</keyword>
<dbReference type="GO" id="GO:0005634">
    <property type="term" value="C:nucleus"/>
    <property type="evidence" value="ECO:0007669"/>
    <property type="project" value="UniProtKB-SubCell"/>
</dbReference>
<feature type="domain" description="R3H" evidence="11">
    <location>
        <begin position="182"/>
        <end position="244"/>
    </location>
</feature>
<dbReference type="EMBL" id="OUUZ01000015">
    <property type="protein sequence ID" value="SPQ25898.1"/>
    <property type="molecule type" value="Genomic_DNA"/>
</dbReference>
<feature type="compositionally biased region" description="Basic and acidic residues" evidence="9">
    <location>
        <begin position="51"/>
        <end position="67"/>
    </location>
</feature>
<evidence type="ECO:0000256" key="6">
    <source>
        <dbReference type="ARBA" id="ARBA00022664"/>
    </source>
</evidence>
<organism evidence="12 13">
    <name type="scientific">Thermothielavioides terrestris</name>
    <dbReference type="NCBI Taxonomy" id="2587410"/>
    <lineage>
        <taxon>Eukaryota</taxon>
        <taxon>Fungi</taxon>
        <taxon>Dikarya</taxon>
        <taxon>Ascomycota</taxon>
        <taxon>Pezizomycotina</taxon>
        <taxon>Sordariomycetes</taxon>
        <taxon>Sordariomycetidae</taxon>
        <taxon>Sordariales</taxon>
        <taxon>Chaetomiaceae</taxon>
        <taxon>Thermothielavioides</taxon>
    </lineage>
</organism>
<dbReference type="GO" id="GO:0008380">
    <property type="term" value="P:RNA splicing"/>
    <property type="evidence" value="ECO:0007669"/>
    <property type="project" value="UniProtKB-KW"/>
</dbReference>
<evidence type="ECO:0000256" key="1">
    <source>
        <dbReference type="ARBA" id="ARBA00004123"/>
    </source>
</evidence>
<dbReference type="PROSITE" id="PS51061">
    <property type="entry name" value="R3H"/>
    <property type="match status" value="1"/>
</dbReference>
<dbReference type="AlphaFoldDB" id="A0A3S4BPM8"/>
<dbReference type="Gene3D" id="3.30.1370.50">
    <property type="entry name" value="R3H-like domain"/>
    <property type="match status" value="1"/>
</dbReference>
<evidence type="ECO:0000259" key="11">
    <source>
        <dbReference type="PROSITE" id="PS51061"/>
    </source>
</evidence>
<name>A0A3S4BPM8_9PEZI</name>
<evidence type="ECO:0000256" key="5">
    <source>
        <dbReference type="ARBA" id="ARBA00022490"/>
    </source>
</evidence>
<evidence type="ECO:0000259" key="10">
    <source>
        <dbReference type="PROSITE" id="PS50174"/>
    </source>
</evidence>
<feature type="compositionally biased region" description="Acidic residues" evidence="9">
    <location>
        <begin position="78"/>
        <end position="94"/>
    </location>
</feature>
<evidence type="ECO:0000256" key="4">
    <source>
        <dbReference type="ARBA" id="ARBA00018964"/>
    </source>
</evidence>
<dbReference type="PANTHER" id="PTHR14195">
    <property type="entry name" value="G PATCH DOMAIN CONTAINING PROTEIN 2"/>
    <property type="match status" value="1"/>
</dbReference>
<keyword evidence="7" id="KW-0508">mRNA splicing</keyword>
<protein>
    <recommendedName>
        <fullName evidence="4">Protein SQS1</fullName>
    </recommendedName>
</protein>
<evidence type="ECO:0000256" key="7">
    <source>
        <dbReference type="ARBA" id="ARBA00023187"/>
    </source>
</evidence>
<dbReference type="InterPro" id="IPR036867">
    <property type="entry name" value="R3H_dom_sf"/>
</dbReference>
<dbReference type="GO" id="GO:0003676">
    <property type="term" value="F:nucleic acid binding"/>
    <property type="evidence" value="ECO:0007669"/>
    <property type="project" value="UniProtKB-UniRule"/>
</dbReference>
<dbReference type="SMART" id="SM00443">
    <property type="entry name" value="G_patch"/>
    <property type="match status" value="1"/>
</dbReference>
<dbReference type="PROSITE" id="PS50174">
    <property type="entry name" value="G_PATCH"/>
    <property type="match status" value="1"/>
</dbReference>
<evidence type="ECO:0000256" key="2">
    <source>
        <dbReference type="ARBA" id="ARBA00004496"/>
    </source>
</evidence>
<reference evidence="12 13" key="1">
    <citation type="submission" date="2018-04" db="EMBL/GenBank/DDBJ databases">
        <authorList>
            <person name="Huttner S."/>
            <person name="Dainat J."/>
        </authorList>
    </citation>
    <scope>NUCLEOTIDE SEQUENCE [LARGE SCALE GENOMIC DNA]</scope>
</reference>
<proteinExistence type="inferred from homology"/>
<evidence type="ECO:0000256" key="3">
    <source>
        <dbReference type="ARBA" id="ARBA00010306"/>
    </source>
</evidence>
<dbReference type="InterPro" id="IPR001374">
    <property type="entry name" value="R3H_dom"/>
</dbReference>
<dbReference type="SMART" id="SM00393">
    <property type="entry name" value="R3H"/>
    <property type="match status" value="1"/>
</dbReference>
<keyword evidence="5" id="KW-0963">Cytoplasm</keyword>
<feature type="domain" description="G-patch" evidence="10">
    <location>
        <begin position="315"/>
        <end position="358"/>
    </location>
</feature>
<gene>
    <name evidence="12" type="ORF">TT172_LOCUS8317</name>
</gene>
<feature type="region of interest" description="Disordered" evidence="9">
    <location>
        <begin position="42"/>
        <end position="94"/>
    </location>
</feature>
<accession>A0A3S4BPM8</accession>
<sequence length="358" mass="39506">MEDSDEDAILADYIANMTTNSDDDPLASHLRSLSGYRDLGGDDEAVNFGFDDGKSPGRNDSSDDERSSAPGYDIGNSEMDDSEMDDSVNGDDDQEMDAAVDDETLARLLAKQEELGLGGDDLLLFTSSFAQRETTKSPLQAAWQRDRERKKIRKLEREALRAGGLLGKNMDSNDLRVKYPSGMKLDDIKAELTSFLLGSVERLDFPPLDKHARMVLHEIANKLNIKSKSTGQGNQRRPVLYRTNRTFKYASTRIEDAASHVDKAATRVHRKYFHRVDVKVQRTESPRSAGGRTSHKALTLREGEVVGASVPELGQDNKGRAMLEKMGWSKGMALGALDNKGILEPVAQVMKRSKAGLG</sequence>
<dbReference type="GO" id="GO:0006397">
    <property type="term" value="P:mRNA processing"/>
    <property type="evidence" value="ECO:0007669"/>
    <property type="project" value="UniProtKB-KW"/>
</dbReference>
<dbReference type="Pfam" id="PF01424">
    <property type="entry name" value="R3H"/>
    <property type="match status" value="1"/>
</dbReference>
<evidence type="ECO:0000256" key="9">
    <source>
        <dbReference type="SAM" id="MobiDB-lite"/>
    </source>
</evidence>
<dbReference type="InterPro" id="IPR000467">
    <property type="entry name" value="G_patch_dom"/>
</dbReference>
<keyword evidence="8" id="KW-0539">Nucleus</keyword>
<dbReference type="GO" id="GO:0005737">
    <property type="term" value="C:cytoplasm"/>
    <property type="evidence" value="ECO:0007669"/>
    <property type="project" value="UniProtKB-SubCell"/>
</dbReference>
<dbReference type="Proteomes" id="UP000289323">
    <property type="component" value="Unassembled WGS sequence"/>
</dbReference>
<dbReference type="InterPro" id="IPR034082">
    <property type="entry name" value="R3H_G-patch"/>
</dbReference>